<dbReference type="Pfam" id="PF01904">
    <property type="entry name" value="DUF72"/>
    <property type="match status" value="1"/>
</dbReference>
<evidence type="ECO:0000313" key="2">
    <source>
        <dbReference type="Proteomes" id="UP000054705"/>
    </source>
</evidence>
<gene>
    <name evidence="1" type="ORF">XD97_0347</name>
</gene>
<name>A0A124FZ03_9FIRM</name>
<protein>
    <recommendedName>
        <fullName evidence="3">DUF72 domain-containing protein</fullName>
    </recommendedName>
</protein>
<dbReference type="Gene3D" id="3.20.20.410">
    <property type="entry name" value="Protein of unknown function UPF0759"/>
    <property type="match status" value="1"/>
</dbReference>
<comment type="caution">
    <text evidence="1">The sequence shown here is derived from an EMBL/GenBank/DDBJ whole genome shotgun (WGS) entry which is preliminary data.</text>
</comment>
<dbReference type="InterPro" id="IPR036520">
    <property type="entry name" value="UPF0759_sf"/>
</dbReference>
<accession>A0A124FZ03</accession>
<dbReference type="SUPFAM" id="SSF117396">
    <property type="entry name" value="TM1631-like"/>
    <property type="match status" value="1"/>
</dbReference>
<dbReference type="EMBL" id="LGGS01000067">
    <property type="protein sequence ID" value="KUK82780.1"/>
    <property type="molecule type" value="Genomic_DNA"/>
</dbReference>
<dbReference type="PANTHER" id="PTHR30348">
    <property type="entry name" value="UNCHARACTERIZED PROTEIN YECE"/>
    <property type="match status" value="1"/>
</dbReference>
<organism evidence="1 2">
    <name type="scientific">Pelotomaculum thermopropionicum</name>
    <dbReference type="NCBI Taxonomy" id="110500"/>
    <lineage>
        <taxon>Bacteria</taxon>
        <taxon>Bacillati</taxon>
        <taxon>Bacillota</taxon>
        <taxon>Clostridia</taxon>
        <taxon>Eubacteriales</taxon>
        <taxon>Desulfotomaculaceae</taxon>
        <taxon>Pelotomaculum</taxon>
    </lineage>
</organism>
<sequence length="259" mass="30320">MFCIGTAGYSYQDWVGNVYPDGTKKVNMLELYAREFTFVEINSTYYHLPGSKMIKGIMTKTPPVFRFAVKAFRRMTHDRDAGKEIFVRFTEALTPLVDANKLAFVLAQFPYSFHYTGENRAYLRRFREMLPGLPVAVEFRNSRWICQDTFKFLRNEGLSFVCVDEPALKGLIKPLAVVTVPPAYVRFHGRNVSRWYDHKEAYERYDYLYTEDELEEWLPRLASLREKAGEVYVSFNNHYRGQAVTNARMIREMIDFAGI</sequence>
<dbReference type="AlphaFoldDB" id="A0A124FZ03"/>
<reference evidence="2" key="1">
    <citation type="journal article" date="2015" name="MBio">
        <title>Genome-Resolved Metagenomic Analysis Reveals Roles for Candidate Phyla and Other Microbial Community Members in Biogeochemical Transformations in Oil Reservoirs.</title>
        <authorList>
            <person name="Hu P."/>
            <person name="Tom L."/>
            <person name="Singh A."/>
            <person name="Thomas B.C."/>
            <person name="Baker B.J."/>
            <person name="Piceno Y.M."/>
            <person name="Andersen G.L."/>
            <person name="Banfield J.F."/>
        </authorList>
    </citation>
    <scope>NUCLEOTIDE SEQUENCE [LARGE SCALE GENOMIC DNA]</scope>
</reference>
<evidence type="ECO:0008006" key="3">
    <source>
        <dbReference type="Google" id="ProtNLM"/>
    </source>
</evidence>
<dbReference type="PANTHER" id="PTHR30348:SF13">
    <property type="entry name" value="UPF0759 PROTEIN YUNF"/>
    <property type="match status" value="1"/>
</dbReference>
<proteinExistence type="predicted"/>
<dbReference type="InterPro" id="IPR002763">
    <property type="entry name" value="DUF72"/>
</dbReference>
<dbReference type="Proteomes" id="UP000054705">
    <property type="component" value="Unassembled WGS sequence"/>
</dbReference>
<evidence type="ECO:0000313" key="1">
    <source>
        <dbReference type="EMBL" id="KUK82780.1"/>
    </source>
</evidence>